<comment type="cofactor">
    <cofactor evidence="1">
        <name>pyruvate</name>
        <dbReference type="ChEBI" id="CHEBI:15361"/>
    </cofactor>
</comment>
<evidence type="ECO:0000256" key="2">
    <source>
        <dbReference type="ARBA" id="ARBA00005189"/>
    </source>
</evidence>
<dbReference type="EC" id="4.1.1.65" evidence="3"/>
<comment type="pathway">
    <text evidence="12">Phospholipid metabolism; phosphatidylethanolamine biosynthesis.</text>
</comment>
<evidence type="ECO:0000256" key="1">
    <source>
        <dbReference type="ARBA" id="ARBA00001928"/>
    </source>
</evidence>
<dbReference type="NCBIfam" id="TIGR00163">
    <property type="entry name" value="PS_decarb"/>
    <property type="match status" value="1"/>
</dbReference>
<dbReference type="PANTHER" id="PTHR10067">
    <property type="entry name" value="PHOSPHATIDYLSERINE DECARBOXYLASE"/>
    <property type="match status" value="1"/>
</dbReference>
<proteinExistence type="predicted"/>
<dbReference type="InterPro" id="IPR003817">
    <property type="entry name" value="PS_Dcarbxylase"/>
</dbReference>
<comment type="pathway">
    <text evidence="2">Lipid metabolism.</text>
</comment>
<evidence type="ECO:0000256" key="10">
    <source>
        <dbReference type="ARBA" id="ARBA00023264"/>
    </source>
</evidence>
<dbReference type="RefSeq" id="WP_136927262.1">
    <property type="nucleotide sequence ID" value="NZ_SSMQ01000002.1"/>
</dbReference>
<dbReference type="OrthoDB" id="9802030at2"/>
<evidence type="ECO:0000256" key="6">
    <source>
        <dbReference type="ARBA" id="ARBA00023098"/>
    </source>
</evidence>
<keyword evidence="6" id="KW-0443">Lipid metabolism</keyword>
<dbReference type="GO" id="GO:0006646">
    <property type="term" value="P:phosphatidylethanolamine biosynthetic process"/>
    <property type="evidence" value="ECO:0007669"/>
    <property type="project" value="UniProtKB-UniPathway"/>
</dbReference>
<keyword evidence="14" id="KW-1185">Reference proteome</keyword>
<sequence>MIATYAAAQILRVLPRERITKAVGRLCDLPMPQAVTSAVVGIYARAYRVDMAEAVTPDGGFSCFDAFFTRPLRDGARPLCPDEGALVSPADGRIDSFGPVERDGVFRVKGKDYSAIDLVGDAEDARRYEGGQFAIVYLSPRDYHRVHAPAGGTISLVRSFPGEYFPVNSVGEMHVPKLFSVNRRVSICIDTEAHGRVTVVMVAAMIVGRITVSGIEARDVPFGEHRLEPGYAVKRGDEIGMFHLGSTAVIFVEQGKARPWGIQGGPIRMGESLHGADSR</sequence>
<gene>
    <name evidence="13" type="primary">psd</name>
    <name evidence="13" type="ORF">E8A74_02410</name>
</gene>
<dbReference type="UniPathway" id="UPA00558"/>
<keyword evidence="11" id="KW-0670">Pyruvate</keyword>
<evidence type="ECO:0000256" key="3">
    <source>
        <dbReference type="ARBA" id="ARBA00012243"/>
    </source>
</evidence>
<evidence type="ECO:0000256" key="7">
    <source>
        <dbReference type="ARBA" id="ARBA00023145"/>
    </source>
</evidence>
<reference evidence="13 14" key="1">
    <citation type="submission" date="2019-04" db="EMBL/GenBank/DDBJ databases">
        <authorList>
            <person name="Li Y."/>
            <person name="Wang J."/>
        </authorList>
    </citation>
    <scope>NUCLEOTIDE SEQUENCE [LARGE SCALE GENOMIC DNA]</scope>
    <source>
        <strain evidence="13 14">DSM 14668</strain>
    </source>
</reference>
<comment type="caution">
    <text evidence="13">The sequence shown here is derived from an EMBL/GenBank/DDBJ whole genome shotgun (WGS) entry which is preliminary data.</text>
</comment>
<dbReference type="PANTHER" id="PTHR10067:SF6">
    <property type="entry name" value="PHOSPHATIDYLSERINE DECARBOXYLASE PROENZYME, MITOCHONDRIAL"/>
    <property type="match status" value="1"/>
</dbReference>
<keyword evidence="4" id="KW-0444">Lipid biosynthesis</keyword>
<evidence type="ECO:0000256" key="4">
    <source>
        <dbReference type="ARBA" id="ARBA00022516"/>
    </source>
</evidence>
<organism evidence="13 14">
    <name type="scientific">Polyangium fumosum</name>
    <dbReference type="NCBI Taxonomy" id="889272"/>
    <lineage>
        <taxon>Bacteria</taxon>
        <taxon>Pseudomonadati</taxon>
        <taxon>Myxococcota</taxon>
        <taxon>Polyangia</taxon>
        <taxon>Polyangiales</taxon>
        <taxon>Polyangiaceae</taxon>
        <taxon>Polyangium</taxon>
    </lineage>
</organism>
<dbReference type="EMBL" id="SSMQ01000002">
    <property type="protein sequence ID" value="TKD12625.1"/>
    <property type="molecule type" value="Genomic_DNA"/>
</dbReference>
<keyword evidence="7" id="KW-0865">Zymogen</keyword>
<evidence type="ECO:0000256" key="12">
    <source>
        <dbReference type="ARBA" id="ARBA00024326"/>
    </source>
</evidence>
<keyword evidence="9 13" id="KW-0456">Lyase</keyword>
<dbReference type="Pfam" id="PF02666">
    <property type="entry name" value="PS_Dcarbxylase"/>
    <property type="match status" value="1"/>
</dbReference>
<evidence type="ECO:0000256" key="11">
    <source>
        <dbReference type="ARBA" id="ARBA00023317"/>
    </source>
</evidence>
<dbReference type="Proteomes" id="UP000309215">
    <property type="component" value="Unassembled WGS sequence"/>
</dbReference>
<dbReference type="InterPro" id="IPR033177">
    <property type="entry name" value="PSD-B"/>
</dbReference>
<accession>A0A4U1JKR1</accession>
<keyword evidence="10" id="KW-1208">Phospholipid metabolism</keyword>
<evidence type="ECO:0000313" key="14">
    <source>
        <dbReference type="Proteomes" id="UP000309215"/>
    </source>
</evidence>
<dbReference type="GO" id="GO:0004609">
    <property type="term" value="F:phosphatidylserine decarboxylase activity"/>
    <property type="evidence" value="ECO:0007669"/>
    <property type="project" value="UniProtKB-EC"/>
</dbReference>
<dbReference type="AlphaFoldDB" id="A0A4U1JKR1"/>
<evidence type="ECO:0000256" key="8">
    <source>
        <dbReference type="ARBA" id="ARBA00023209"/>
    </source>
</evidence>
<protein>
    <recommendedName>
        <fullName evidence="3">phosphatidylserine decarboxylase</fullName>
        <ecNumber evidence="3">4.1.1.65</ecNumber>
    </recommendedName>
</protein>
<name>A0A4U1JKR1_9BACT</name>
<keyword evidence="8" id="KW-0594">Phospholipid biosynthesis</keyword>
<evidence type="ECO:0000256" key="5">
    <source>
        <dbReference type="ARBA" id="ARBA00022793"/>
    </source>
</evidence>
<evidence type="ECO:0000313" key="13">
    <source>
        <dbReference type="EMBL" id="TKD12625.1"/>
    </source>
</evidence>
<keyword evidence="5" id="KW-0210">Decarboxylase</keyword>
<evidence type="ECO:0000256" key="9">
    <source>
        <dbReference type="ARBA" id="ARBA00023239"/>
    </source>
</evidence>